<dbReference type="GO" id="GO:0032420">
    <property type="term" value="C:stereocilium"/>
    <property type="evidence" value="ECO:0007669"/>
    <property type="project" value="UniProtKB-SubCell"/>
</dbReference>
<dbReference type="GO" id="GO:0005737">
    <property type="term" value="C:cytoplasm"/>
    <property type="evidence" value="ECO:0007669"/>
    <property type="project" value="TreeGrafter"/>
</dbReference>
<gene>
    <name evidence="8" type="primary">LOC108681550</name>
</gene>
<dbReference type="CTD" id="32718"/>
<accession>A0A8B7PIU2</accession>
<feature type="compositionally biased region" description="Basic residues" evidence="6">
    <location>
        <begin position="33"/>
        <end position="52"/>
    </location>
</feature>
<organism evidence="7 8">
    <name type="scientific">Hyalella azteca</name>
    <name type="common">Amphipod</name>
    <dbReference type="NCBI Taxonomy" id="294128"/>
    <lineage>
        <taxon>Eukaryota</taxon>
        <taxon>Metazoa</taxon>
        <taxon>Ecdysozoa</taxon>
        <taxon>Arthropoda</taxon>
        <taxon>Crustacea</taxon>
        <taxon>Multicrustacea</taxon>
        <taxon>Malacostraca</taxon>
        <taxon>Eumalacostraca</taxon>
        <taxon>Peracarida</taxon>
        <taxon>Amphipoda</taxon>
        <taxon>Senticaudata</taxon>
        <taxon>Talitrida</taxon>
        <taxon>Talitroidea</taxon>
        <taxon>Hyalellidae</taxon>
        <taxon>Hyalella</taxon>
    </lineage>
</organism>
<dbReference type="InterPro" id="IPR052420">
    <property type="entry name" value="Espin/Espin-like"/>
</dbReference>
<feature type="region of interest" description="Disordered" evidence="6">
    <location>
        <begin position="1099"/>
        <end position="1119"/>
    </location>
</feature>
<dbReference type="Gene3D" id="1.25.40.20">
    <property type="entry name" value="Ankyrin repeat-containing domain"/>
    <property type="match status" value="1"/>
</dbReference>
<dbReference type="InterPro" id="IPR002110">
    <property type="entry name" value="Ankyrin_rpt"/>
</dbReference>
<evidence type="ECO:0000256" key="6">
    <source>
        <dbReference type="SAM" id="MobiDB-lite"/>
    </source>
</evidence>
<evidence type="ECO:0000256" key="5">
    <source>
        <dbReference type="PROSITE-ProRule" id="PRU00023"/>
    </source>
</evidence>
<feature type="region of interest" description="Disordered" evidence="6">
    <location>
        <begin position="682"/>
        <end position="744"/>
    </location>
</feature>
<keyword evidence="2" id="KW-0677">Repeat</keyword>
<dbReference type="Proteomes" id="UP000694843">
    <property type="component" value="Unplaced"/>
</dbReference>
<name>A0A8B7PIU2_HYAAZ</name>
<feature type="compositionally biased region" description="Low complexity" evidence="6">
    <location>
        <begin position="713"/>
        <end position="724"/>
    </location>
</feature>
<feature type="compositionally biased region" description="Low complexity" evidence="6">
    <location>
        <begin position="1020"/>
        <end position="1033"/>
    </location>
</feature>
<keyword evidence="7" id="KW-1185">Reference proteome</keyword>
<dbReference type="GeneID" id="108681550"/>
<dbReference type="AlphaFoldDB" id="A0A8B7PIU2"/>
<sequence>MGANTSSPCEYSSHCADDGKASTNFESNVSNSVKRRRIHDNKHHQKRHRRETRHGVDNKGYDQRKQFNRGSLQSSGKKSDKARQSLALEMKNTGKRNMKNLRCMDSFEAGVFEAIHLSKNMLFEEKASGKHSNGNSIDDSKVDQEIKIPTLFDVTNHDATKIYDLRGFYSQGGSKIGQSCDSMVLTNEIRLSNTRPVDSKPFETKNPSLTISKENIVCDVPYFCTKTNQSEARSGCHRKTTDEHFDRRLTKEFVSVNSKVSKRSPLLRISLRFPGKIFKTTTKPPSDGKRLNQINKAESKSFKNSRVEACVDSSFLESDVSFHMQGPPKKSHVVLASASTVPIVSNSGQKLGRSSEPEETVSSKTLISSEGSVLKNCDISYDEEKTTFKNADKAVGCEKPFTSNECQDEVPLYENEEVLSEKPAVPKRVQNATSKIRNKVSATRSQIQKSANAEMCSSGVTPVYLAAQEGHLQVLQELVDAGGRLDHPAADGLTPVHAAAQMGCTDVLKYMISVDPRLVHIRDSDGATPLHFCASRGHTSSARLLLASGANPDQTDLWGKTAVHDAIENRHQEMVRLLMQYSDLPFSPEEGEIKARHSSTSSTSARHSSTSSTSSSSSSKKSNANNTRKRQSSRQQNSFPHSPFYLHPPDAGSGPQTSPPSPCAHHPQADDAHYTEILGRNDGEECASDSSCRRTKSNTSSTSDGGINGTHHNSNSMRSNSRNSDQGSNHSNCDSMNSNGNYNTLQDLRNTAVHQQLQGSSSNNSSVSEPFYLHSADAKNGNASPLQKLFDGVDGNDRSLSRRSSTKSFSDGGSSERVQRHLQGLDDLVTGVPPPDYEMDSSPHSSHKHSPVSRIKSEPAPKALAHPRLIPSNSHNGSENSPPSRSPRHSIPDSHSGSENSPSSRSPRHSIPDSHSGSENSPSSRSPRHSIPDSHSGSENSSPTRTRSSIPEFHNSSLPSEAPQTPPAATVIPPVPVPPPPPPPPPPAHPLVEKNSSLDTEELTLKRTQSNSIESPAPTSDSNGSSNENSSDNIASPTGTNTSSASRGLASISIAQLQSVQLRKTAPREGRVTAVPLLLNAPEKPDKADVIEELKRSVDIGSPSKLKHQQQQQHQQQKQENLQVLITPEQIMSKVPQVDSAGLPIPEWKRQMLARRAAERATAEEQQHRLQQLELKRLQELPPWKRQLLEKKNSSSNGVPGALYTPRVVEPRKINVAISASR</sequence>
<reference evidence="8" key="1">
    <citation type="submission" date="2025-08" db="UniProtKB">
        <authorList>
            <consortium name="RefSeq"/>
        </authorList>
    </citation>
    <scope>IDENTIFICATION</scope>
    <source>
        <tissue evidence="8">Whole organism</tissue>
    </source>
</reference>
<dbReference type="SMART" id="SM00248">
    <property type="entry name" value="ANK"/>
    <property type="match status" value="4"/>
</dbReference>
<dbReference type="PANTHER" id="PTHR24153:SF8">
    <property type="entry name" value="FORKED, ISOFORM F"/>
    <property type="match status" value="1"/>
</dbReference>
<feature type="compositionally biased region" description="Low complexity" evidence="6">
    <location>
        <begin position="802"/>
        <end position="815"/>
    </location>
</feature>
<evidence type="ECO:0000256" key="1">
    <source>
        <dbReference type="ARBA" id="ARBA00004645"/>
    </source>
</evidence>
<feature type="compositionally biased region" description="Low complexity" evidence="6">
    <location>
        <begin position="913"/>
        <end position="925"/>
    </location>
</feature>
<evidence type="ECO:0000256" key="4">
    <source>
        <dbReference type="ARBA" id="ARBA00023043"/>
    </source>
</evidence>
<feature type="region of interest" description="Disordered" evidence="6">
    <location>
        <begin position="590"/>
        <end position="668"/>
    </location>
</feature>
<feature type="compositionally biased region" description="Low complexity" evidence="6">
    <location>
        <begin position="598"/>
        <end position="626"/>
    </location>
</feature>
<proteinExistence type="predicted"/>
<dbReference type="InterPro" id="IPR036770">
    <property type="entry name" value="Ankyrin_rpt-contain_sf"/>
</dbReference>
<dbReference type="GO" id="GO:0051017">
    <property type="term" value="P:actin filament bundle assembly"/>
    <property type="evidence" value="ECO:0007669"/>
    <property type="project" value="TreeGrafter"/>
</dbReference>
<evidence type="ECO:0000313" key="7">
    <source>
        <dbReference type="Proteomes" id="UP000694843"/>
    </source>
</evidence>
<evidence type="ECO:0000256" key="3">
    <source>
        <dbReference type="ARBA" id="ARBA00022740"/>
    </source>
</evidence>
<feature type="region of interest" description="Disordered" evidence="6">
    <location>
        <begin position="776"/>
        <end position="1048"/>
    </location>
</feature>
<dbReference type="PROSITE" id="PS50297">
    <property type="entry name" value="ANK_REP_REGION"/>
    <property type="match status" value="3"/>
</dbReference>
<dbReference type="RefSeq" id="XP_018026084.1">
    <property type="nucleotide sequence ID" value="XM_018170595.2"/>
</dbReference>
<keyword evidence="4 5" id="KW-0040">ANK repeat</keyword>
<feature type="compositionally biased region" description="Basic and acidic residues" evidence="6">
    <location>
        <begin position="53"/>
        <end position="65"/>
    </location>
</feature>
<feature type="compositionally biased region" description="Pro residues" evidence="6">
    <location>
        <begin position="973"/>
        <end position="989"/>
    </location>
</feature>
<comment type="subcellular location">
    <subcellularLocation>
        <location evidence="1">Cell projection</location>
        <location evidence="1">Stereocilium</location>
    </subcellularLocation>
</comment>
<evidence type="ECO:0000313" key="8">
    <source>
        <dbReference type="RefSeq" id="XP_018026084.1"/>
    </source>
</evidence>
<feature type="compositionally biased region" description="Polar residues" evidence="6">
    <location>
        <begin position="21"/>
        <end position="32"/>
    </location>
</feature>
<feature type="compositionally biased region" description="Polar residues" evidence="6">
    <location>
        <begin position="937"/>
        <end position="959"/>
    </location>
</feature>
<dbReference type="GO" id="GO:0007605">
    <property type="term" value="P:sensory perception of sound"/>
    <property type="evidence" value="ECO:0007669"/>
    <property type="project" value="UniProtKB-KW"/>
</dbReference>
<dbReference type="PROSITE" id="PS50088">
    <property type="entry name" value="ANK_REPEAT"/>
    <property type="match status" value="3"/>
</dbReference>
<dbReference type="GO" id="GO:0051015">
    <property type="term" value="F:actin filament binding"/>
    <property type="evidence" value="ECO:0007669"/>
    <property type="project" value="TreeGrafter"/>
</dbReference>
<feature type="compositionally biased region" description="Polar residues" evidence="6">
    <location>
        <begin position="1"/>
        <end position="10"/>
    </location>
</feature>
<feature type="repeat" description="ANK" evidence="5">
    <location>
        <begin position="525"/>
        <end position="557"/>
    </location>
</feature>
<feature type="compositionally biased region" description="Polar residues" evidence="6">
    <location>
        <begin position="725"/>
        <end position="744"/>
    </location>
</feature>
<feature type="compositionally biased region" description="Low complexity" evidence="6">
    <location>
        <begin position="1109"/>
        <end position="1119"/>
    </location>
</feature>
<dbReference type="SUPFAM" id="SSF48403">
    <property type="entry name" value="Ankyrin repeat"/>
    <property type="match status" value="1"/>
</dbReference>
<feature type="compositionally biased region" description="Polar residues" evidence="6">
    <location>
        <begin position="1034"/>
        <end position="1046"/>
    </location>
</feature>
<feature type="compositionally biased region" description="Polar residues" evidence="6">
    <location>
        <begin position="1006"/>
        <end position="1019"/>
    </location>
</feature>
<feature type="repeat" description="ANK" evidence="5">
    <location>
        <begin position="458"/>
        <end position="490"/>
    </location>
</feature>
<feature type="region of interest" description="Disordered" evidence="6">
    <location>
        <begin position="1"/>
        <end position="83"/>
    </location>
</feature>
<feature type="compositionally biased region" description="Low complexity" evidence="6">
    <location>
        <begin position="893"/>
        <end position="905"/>
    </location>
</feature>
<protein>
    <submittedName>
        <fullName evidence="8">Uncharacterized protein LOC108681550</fullName>
    </submittedName>
</protein>
<dbReference type="OrthoDB" id="10261302at2759"/>
<dbReference type="Pfam" id="PF12796">
    <property type="entry name" value="Ank_2"/>
    <property type="match status" value="2"/>
</dbReference>
<feature type="compositionally biased region" description="Polar residues" evidence="6">
    <location>
        <begin position="871"/>
        <end position="880"/>
    </location>
</feature>
<feature type="repeat" description="ANK" evidence="5">
    <location>
        <begin position="491"/>
        <end position="513"/>
    </location>
</feature>
<keyword evidence="3" id="KW-1009">Hearing</keyword>
<dbReference type="KEGG" id="hazt:108681550"/>
<dbReference type="PANTHER" id="PTHR24153">
    <property type="entry name" value="ESPIN"/>
    <property type="match status" value="1"/>
</dbReference>
<evidence type="ECO:0000256" key="2">
    <source>
        <dbReference type="ARBA" id="ARBA00022737"/>
    </source>
</evidence>